<dbReference type="Pfam" id="PF03795">
    <property type="entry name" value="YCII"/>
    <property type="match status" value="1"/>
</dbReference>
<dbReference type="PANTHER" id="PTHR37828">
    <property type="entry name" value="GSR2449 PROTEIN"/>
    <property type="match status" value="1"/>
</dbReference>
<dbReference type="InterPro" id="IPR011008">
    <property type="entry name" value="Dimeric_a/b-barrel"/>
</dbReference>
<dbReference type="AlphaFoldDB" id="A0A229UJZ4"/>
<dbReference type="Gene3D" id="3.30.70.1060">
    <property type="entry name" value="Dimeric alpha+beta barrel"/>
    <property type="match status" value="1"/>
</dbReference>
<accession>A0A229UJZ4</accession>
<proteinExistence type="inferred from homology"/>
<reference evidence="3 4" key="1">
    <citation type="submission" date="2017-07" db="EMBL/GenBank/DDBJ databases">
        <title>Genome sequencing and assembly of Paenibacillus rigui.</title>
        <authorList>
            <person name="Mayilraj S."/>
        </authorList>
    </citation>
    <scope>NUCLEOTIDE SEQUENCE [LARGE SCALE GENOMIC DNA]</scope>
    <source>
        <strain evidence="3 4">JCM 16352</strain>
    </source>
</reference>
<evidence type="ECO:0000313" key="3">
    <source>
        <dbReference type="EMBL" id="OXM83767.1"/>
    </source>
</evidence>
<comment type="similarity">
    <text evidence="1">Belongs to the YciI family.</text>
</comment>
<protein>
    <recommendedName>
        <fullName evidence="2">YCII-related domain-containing protein</fullName>
    </recommendedName>
</protein>
<organism evidence="3 4">
    <name type="scientific">Paenibacillus rigui</name>
    <dbReference type="NCBI Taxonomy" id="554312"/>
    <lineage>
        <taxon>Bacteria</taxon>
        <taxon>Bacillati</taxon>
        <taxon>Bacillota</taxon>
        <taxon>Bacilli</taxon>
        <taxon>Bacillales</taxon>
        <taxon>Paenibacillaceae</taxon>
        <taxon>Paenibacillus</taxon>
    </lineage>
</organism>
<dbReference type="SUPFAM" id="SSF54909">
    <property type="entry name" value="Dimeric alpha+beta barrel"/>
    <property type="match status" value="1"/>
</dbReference>
<dbReference type="EMBL" id="NMQW01000038">
    <property type="protein sequence ID" value="OXM83767.1"/>
    <property type="molecule type" value="Genomic_DNA"/>
</dbReference>
<sequence length="96" mass="10976">MKYFAAFLPMKDPQKSQEYRQQHLEYLAQRKSEGKIFASGRFADGAGGLVIYIAETEQEVVDIVKQDPYVLADARGYEIHEWEMVTEAVLSSRSQS</sequence>
<dbReference type="RefSeq" id="WP_094017378.1">
    <property type="nucleotide sequence ID" value="NZ_NMQW01000038.1"/>
</dbReference>
<dbReference type="PANTHER" id="PTHR37828:SF1">
    <property type="entry name" value="YCII-RELATED DOMAIN-CONTAINING PROTEIN"/>
    <property type="match status" value="1"/>
</dbReference>
<gene>
    <name evidence="3" type="ORF">CF651_23755</name>
</gene>
<dbReference type="Proteomes" id="UP000215509">
    <property type="component" value="Unassembled WGS sequence"/>
</dbReference>
<keyword evidence="4" id="KW-1185">Reference proteome</keyword>
<dbReference type="OrthoDB" id="162319at2"/>
<feature type="domain" description="YCII-related" evidence="2">
    <location>
        <begin position="14"/>
        <end position="83"/>
    </location>
</feature>
<evidence type="ECO:0000259" key="2">
    <source>
        <dbReference type="Pfam" id="PF03795"/>
    </source>
</evidence>
<name>A0A229UJZ4_9BACL</name>
<comment type="caution">
    <text evidence="3">The sequence shown here is derived from an EMBL/GenBank/DDBJ whole genome shotgun (WGS) entry which is preliminary data.</text>
</comment>
<dbReference type="InterPro" id="IPR005545">
    <property type="entry name" value="YCII"/>
</dbReference>
<evidence type="ECO:0000256" key="1">
    <source>
        <dbReference type="ARBA" id="ARBA00007689"/>
    </source>
</evidence>
<evidence type="ECO:0000313" key="4">
    <source>
        <dbReference type="Proteomes" id="UP000215509"/>
    </source>
</evidence>